<name>A0ABR9AAQ5_9PSED</name>
<accession>A0ABR9AAQ5</accession>
<dbReference type="EMBL" id="JACYNP010000007">
    <property type="protein sequence ID" value="MBD8122841.1"/>
    <property type="molecule type" value="Genomic_DNA"/>
</dbReference>
<evidence type="ECO:0000256" key="2">
    <source>
        <dbReference type="ARBA" id="ARBA00022679"/>
    </source>
</evidence>
<gene>
    <name evidence="6" type="ORF">IFT62_16630</name>
</gene>
<proteinExistence type="predicted"/>
<dbReference type="SMART" id="SM01144">
    <property type="entry name" value="DTW"/>
    <property type="match status" value="1"/>
</dbReference>
<dbReference type="InterPro" id="IPR005636">
    <property type="entry name" value="DTW"/>
</dbReference>
<sequence>MPLVSLPSYPSTTRTIFHKNSVACLRDEREEESTKPYLARGSRAPRCHYCRVIESHCLCRWRPKVETRSGVCLIMTKKEVFKPSNTGWLIADVVQDNHAFVWSRTEVDEKLIALLNDPQWQPYLVFPGEYVAAERVTDTVTVDPNKRPLFVLIDATWTEARKIFRKSAYFDSIPILSLIPEKLSRYKLRRSTRSEHLCTAEVAALCFDLAGDIEAGSALSCYFDVFSQHYLGAKNQLPLDLLSDAHQELKGYLE</sequence>
<evidence type="ECO:0000256" key="1">
    <source>
        <dbReference type="ARBA" id="ARBA00012386"/>
    </source>
</evidence>
<dbReference type="RefSeq" id="WP_191944919.1">
    <property type="nucleotide sequence ID" value="NZ_JACYNP010000007.1"/>
</dbReference>
<keyword evidence="3" id="KW-0949">S-adenosyl-L-methionine</keyword>
<keyword evidence="7" id="KW-1185">Reference proteome</keyword>
<dbReference type="InterPro" id="IPR039262">
    <property type="entry name" value="DTWD2/TAPT"/>
</dbReference>
<reference evidence="6 7" key="1">
    <citation type="journal article" date="2020" name="FEMS Microbiol. Ecol.">
        <title>Temporal dynamics of bacterial communities during seed development and maturation.</title>
        <authorList>
            <person name="Chesneau G."/>
            <person name="Torres-Cortes G."/>
            <person name="Briand M."/>
            <person name="Darrasse A."/>
            <person name="Preveaux A."/>
            <person name="Marais C."/>
            <person name="Jacques M.A."/>
            <person name="Shade A."/>
            <person name="Barret M."/>
        </authorList>
    </citation>
    <scope>NUCLEOTIDE SEQUENCE [LARGE SCALE GENOMIC DNA]</scope>
    <source>
        <strain evidence="6 7">CFBP13723</strain>
    </source>
</reference>
<evidence type="ECO:0000313" key="7">
    <source>
        <dbReference type="Proteomes" id="UP000625247"/>
    </source>
</evidence>
<keyword evidence="4" id="KW-0819">tRNA processing</keyword>
<organism evidence="6 7">
    <name type="scientific">Pseudomonas lutea</name>
    <dbReference type="NCBI Taxonomy" id="243924"/>
    <lineage>
        <taxon>Bacteria</taxon>
        <taxon>Pseudomonadati</taxon>
        <taxon>Pseudomonadota</taxon>
        <taxon>Gammaproteobacteria</taxon>
        <taxon>Pseudomonadales</taxon>
        <taxon>Pseudomonadaceae</taxon>
        <taxon>Pseudomonas</taxon>
    </lineage>
</organism>
<keyword evidence="2" id="KW-0808">Transferase</keyword>
<evidence type="ECO:0000259" key="5">
    <source>
        <dbReference type="SMART" id="SM01144"/>
    </source>
</evidence>
<evidence type="ECO:0000256" key="4">
    <source>
        <dbReference type="ARBA" id="ARBA00022694"/>
    </source>
</evidence>
<feature type="domain" description="DTW" evidence="5">
    <location>
        <begin position="43"/>
        <end position="235"/>
    </location>
</feature>
<evidence type="ECO:0000256" key="3">
    <source>
        <dbReference type="ARBA" id="ARBA00022691"/>
    </source>
</evidence>
<dbReference type="Pfam" id="PF03942">
    <property type="entry name" value="DTW"/>
    <property type="match status" value="1"/>
</dbReference>
<evidence type="ECO:0000313" key="6">
    <source>
        <dbReference type="EMBL" id="MBD8122841.1"/>
    </source>
</evidence>
<dbReference type="PANTHER" id="PTHR21392">
    <property type="entry name" value="TRNA-URIDINE AMINOCARBOXYPROPYLTRANSFERASE 2"/>
    <property type="match status" value="1"/>
</dbReference>
<dbReference type="Proteomes" id="UP000625247">
    <property type="component" value="Unassembled WGS sequence"/>
</dbReference>
<dbReference type="EC" id="2.5.1.25" evidence="1"/>
<comment type="caution">
    <text evidence="6">The sequence shown here is derived from an EMBL/GenBank/DDBJ whole genome shotgun (WGS) entry which is preliminary data.</text>
</comment>
<dbReference type="PANTHER" id="PTHR21392:SF1">
    <property type="entry name" value="TRNA-URIDINE AMINOCARBOXYPROPYLTRANSFERASE"/>
    <property type="match status" value="1"/>
</dbReference>
<protein>
    <recommendedName>
        <fullName evidence="1">tRNA-uridine aminocarboxypropyltransferase</fullName>
        <ecNumber evidence="1">2.5.1.25</ecNumber>
    </recommendedName>
</protein>